<keyword evidence="2 6" id="KW-0812">Transmembrane</keyword>
<dbReference type="RefSeq" id="XP_069228781.1">
    <property type="nucleotide sequence ID" value="XM_069374677.1"/>
</dbReference>
<proteinExistence type="predicted"/>
<dbReference type="Pfam" id="PF14880">
    <property type="entry name" value="COX14"/>
    <property type="match status" value="1"/>
</dbReference>
<evidence type="ECO:0000313" key="8">
    <source>
        <dbReference type="Proteomes" id="UP000803884"/>
    </source>
</evidence>
<dbReference type="Proteomes" id="UP000803884">
    <property type="component" value="Unassembled WGS sequence"/>
</dbReference>
<feature type="compositionally biased region" description="Polar residues" evidence="5">
    <location>
        <begin position="252"/>
        <end position="268"/>
    </location>
</feature>
<evidence type="ECO:0000256" key="3">
    <source>
        <dbReference type="ARBA" id="ARBA00022989"/>
    </source>
</evidence>
<feature type="region of interest" description="Disordered" evidence="5">
    <location>
        <begin position="240"/>
        <end position="268"/>
    </location>
</feature>
<protein>
    <submittedName>
        <fullName evidence="7">Uncharacterized protein</fullName>
    </submittedName>
</protein>
<evidence type="ECO:0000256" key="2">
    <source>
        <dbReference type="ARBA" id="ARBA00022692"/>
    </source>
</evidence>
<accession>A0AB34KLQ4</accession>
<gene>
    <name evidence="7" type="ORF">WHR41_06072</name>
</gene>
<comment type="caution">
    <text evidence="7">The sequence shown here is derived from an EMBL/GenBank/DDBJ whole genome shotgun (WGS) entry which is preliminary data.</text>
</comment>
<evidence type="ECO:0000256" key="4">
    <source>
        <dbReference type="ARBA" id="ARBA00023136"/>
    </source>
</evidence>
<feature type="transmembrane region" description="Helical" evidence="6">
    <location>
        <begin position="80"/>
        <end position="101"/>
    </location>
</feature>
<feature type="region of interest" description="Disordered" evidence="5">
    <location>
        <begin position="1"/>
        <end position="38"/>
    </location>
</feature>
<dbReference type="EMBL" id="JAAQHG020000018">
    <property type="protein sequence ID" value="KAL1585675.1"/>
    <property type="molecule type" value="Genomic_DNA"/>
</dbReference>
<sequence length="268" mass="28948">MPRSPSDATRFTSNGPPNAAPSVNSAGSRINFGEAPPNETAQQKIARLRAAAANSKRGKETGFDTVVRVGRVWADRAHKATAFGLIGLTIVAGVVATAGITDMLMHNRRRRNEWLAEKRAQSAAELLEARRAQSVGTVTEDQMLLINRERVREEAEAEKKNQPGMFKRAGSYLFGGLEKEEQKGGKLGAAAAKAGEAVQPVKEQLLGQNEDPGVLKSVEQKIESNRRQGEHIEEMIKPLGGPLDRQAESAVQAATSSGKSWTSWLTGR</sequence>
<dbReference type="AlphaFoldDB" id="A0AB34KLQ4"/>
<reference evidence="7 8" key="1">
    <citation type="journal article" date="2020" name="Microbiol. Resour. Announc.">
        <title>Draft Genome Sequence of a Cladosporium Species Isolated from the Mesophotic Ascidian Didemnum maculosum.</title>
        <authorList>
            <person name="Gioti A."/>
            <person name="Siaperas R."/>
            <person name="Nikolaivits E."/>
            <person name="Le Goff G."/>
            <person name="Ouazzani J."/>
            <person name="Kotoulas G."/>
            <person name="Topakas E."/>
        </authorList>
    </citation>
    <scope>NUCLEOTIDE SEQUENCE [LARGE SCALE GENOMIC DNA]</scope>
    <source>
        <strain evidence="7 8">TM138-S3</strain>
    </source>
</reference>
<comment type="subcellular location">
    <subcellularLocation>
        <location evidence="1">Membrane</location>
        <topology evidence="1">Single-pass membrane protein</topology>
    </subcellularLocation>
</comment>
<evidence type="ECO:0000313" key="7">
    <source>
        <dbReference type="EMBL" id="KAL1585675.1"/>
    </source>
</evidence>
<evidence type="ECO:0000256" key="1">
    <source>
        <dbReference type="ARBA" id="ARBA00004167"/>
    </source>
</evidence>
<name>A0AB34KLQ4_9PEZI</name>
<dbReference type="InterPro" id="IPR029208">
    <property type="entry name" value="COX14"/>
</dbReference>
<keyword evidence="8" id="KW-1185">Reference proteome</keyword>
<keyword evidence="4 6" id="KW-0472">Membrane</keyword>
<dbReference type="GO" id="GO:0016020">
    <property type="term" value="C:membrane"/>
    <property type="evidence" value="ECO:0007669"/>
    <property type="project" value="UniProtKB-SubCell"/>
</dbReference>
<keyword evidence="3 6" id="KW-1133">Transmembrane helix</keyword>
<organism evidence="7 8">
    <name type="scientific">Cladosporium halotolerans</name>
    <dbReference type="NCBI Taxonomy" id="1052096"/>
    <lineage>
        <taxon>Eukaryota</taxon>
        <taxon>Fungi</taxon>
        <taxon>Dikarya</taxon>
        <taxon>Ascomycota</taxon>
        <taxon>Pezizomycotina</taxon>
        <taxon>Dothideomycetes</taxon>
        <taxon>Dothideomycetidae</taxon>
        <taxon>Cladosporiales</taxon>
        <taxon>Cladosporiaceae</taxon>
        <taxon>Cladosporium</taxon>
    </lineage>
</organism>
<feature type="compositionally biased region" description="Polar residues" evidence="5">
    <location>
        <begin position="1"/>
        <end position="28"/>
    </location>
</feature>
<dbReference type="GeneID" id="96007515"/>
<evidence type="ECO:0000256" key="5">
    <source>
        <dbReference type="SAM" id="MobiDB-lite"/>
    </source>
</evidence>
<evidence type="ECO:0000256" key="6">
    <source>
        <dbReference type="SAM" id="Phobius"/>
    </source>
</evidence>